<dbReference type="AlphaFoldDB" id="A0A8S1CES9"/>
<comment type="caution">
    <text evidence="1">The sequence shown here is derived from an EMBL/GenBank/DDBJ whole genome shotgun (WGS) entry which is preliminary data.</text>
</comment>
<dbReference type="PANTHER" id="PTHR28434">
    <property type="entry name" value="PROTEIN C3ORF33"/>
    <property type="match status" value="1"/>
</dbReference>
<evidence type="ECO:0008006" key="3">
    <source>
        <dbReference type="Google" id="ProtNLM"/>
    </source>
</evidence>
<dbReference type="SUPFAM" id="SSF50199">
    <property type="entry name" value="Staphylococcal nuclease"/>
    <property type="match status" value="1"/>
</dbReference>
<dbReference type="GO" id="GO:0005615">
    <property type="term" value="C:extracellular space"/>
    <property type="evidence" value="ECO:0007669"/>
    <property type="project" value="TreeGrafter"/>
</dbReference>
<protein>
    <recommendedName>
        <fullName evidence="3">TNase-like domain-containing protein</fullName>
    </recommendedName>
</protein>
<dbReference type="Gene3D" id="2.40.50.90">
    <property type="match status" value="1"/>
</dbReference>
<evidence type="ECO:0000313" key="1">
    <source>
        <dbReference type="EMBL" id="CAB3366608.1"/>
    </source>
</evidence>
<evidence type="ECO:0000313" key="2">
    <source>
        <dbReference type="Proteomes" id="UP000494165"/>
    </source>
</evidence>
<sequence length="240" mass="26194">MGSSRNHNFLDKVADTLETNSKGVQYGLYGLGFAGLFVAFRRVRPIQKFSKPSQVPRNFIKQKQPLNGIVKGAELRNGAAVIQIAHTPPLPLGREGKPPYLSVSLCGVSPTTNGLSWLQIVLESQPVTFTVLSTNSNTASSLISFNGKDVGSRLVELGFARVEPPDQLLTSSETYKKLHASLVKSERRAERNGNGIWWGHAPFYIKLANKACSRLRLLAAQAKAARKQQQQSSLGVVAVR</sequence>
<gene>
    <name evidence="1" type="ORF">CLODIP_2_CD16037</name>
</gene>
<reference evidence="1 2" key="1">
    <citation type="submission" date="2020-04" db="EMBL/GenBank/DDBJ databases">
        <authorList>
            <person name="Alioto T."/>
            <person name="Alioto T."/>
            <person name="Gomez Garrido J."/>
        </authorList>
    </citation>
    <scope>NUCLEOTIDE SEQUENCE [LARGE SCALE GENOMIC DNA]</scope>
</reference>
<dbReference type="InterPro" id="IPR035437">
    <property type="entry name" value="SNase_OB-fold_sf"/>
</dbReference>
<dbReference type="OrthoDB" id="6220511at2759"/>
<dbReference type="Proteomes" id="UP000494165">
    <property type="component" value="Unassembled WGS sequence"/>
</dbReference>
<proteinExistence type="predicted"/>
<accession>A0A8S1CES9</accession>
<dbReference type="PANTHER" id="PTHR28434:SF1">
    <property type="entry name" value="PROTEIN C3ORF33"/>
    <property type="match status" value="1"/>
</dbReference>
<name>A0A8S1CES9_9INSE</name>
<dbReference type="EMBL" id="CADEPI010000026">
    <property type="protein sequence ID" value="CAB3366608.1"/>
    <property type="molecule type" value="Genomic_DNA"/>
</dbReference>
<keyword evidence="2" id="KW-1185">Reference proteome</keyword>
<dbReference type="InterPro" id="IPR042421">
    <property type="entry name" value="C3orf33-like"/>
</dbReference>
<organism evidence="1 2">
    <name type="scientific">Cloeon dipterum</name>
    <dbReference type="NCBI Taxonomy" id="197152"/>
    <lineage>
        <taxon>Eukaryota</taxon>
        <taxon>Metazoa</taxon>
        <taxon>Ecdysozoa</taxon>
        <taxon>Arthropoda</taxon>
        <taxon>Hexapoda</taxon>
        <taxon>Insecta</taxon>
        <taxon>Pterygota</taxon>
        <taxon>Palaeoptera</taxon>
        <taxon>Ephemeroptera</taxon>
        <taxon>Pisciforma</taxon>
        <taxon>Baetidae</taxon>
        <taxon>Cloeon</taxon>
    </lineage>
</organism>